<dbReference type="GO" id="GO:0008270">
    <property type="term" value="F:zinc ion binding"/>
    <property type="evidence" value="ECO:0007669"/>
    <property type="project" value="UniProtKB-KW"/>
</dbReference>
<dbReference type="PANTHER" id="PTHR45977">
    <property type="entry name" value="TARGET OF ERK KINASE MPK-1"/>
    <property type="match status" value="1"/>
</dbReference>
<evidence type="ECO:0000256" key="13">
    <source>
        <dbReference type="PROSITE-ProRule" id="PRU00175"/>
    </source>
</evidence>
<dbReference type="PANTHER" id="PTHR45977:SF42">
    <property type="entry name" value="RING_U-BOX SUPERFAMILY PROTEIN"/>
    <property type="match status" value="1"/>
</dbReference>
<evidence type="ECO:0000256" key="10">
    <source>
        <dbReference type="ARBA" id="ARBA00022833"/>
    </source>
</evidence>
<protein>
    <recommendedName>
        <fullName evidence="4">RING-type E3 ubiquitin transferase</fullName>
        <ecNumber evidence="4">2.3.2.27</ecNumber>
    </recommendedName>
</protein>
<dbReference type="Proteomes" id="UP000053555">
    <property type="component" value="Unassembled WGS sequence"/>
</dbReference>
<evidence type="ECO:0000256" key="7">
    <source>
        <dbReference type="ARBA" id="ARBA00022723"/>
    </source>
</evidence>
<evidence type="ECO:0000256" key="6">
    <source>
        <dbReference type="ARBA" id="ARBA00022692"/>
    </source>
</evidence>
<dbReference type="PROSITE" id="PS50089">
    <property type="entry name" value="ZF_RING_2"/>
    <property type="match status" value="1"/>
</dbReference>
<accession>A0A0B2QW92</accession>
<keyword evidence="5" id="KW-0808">Transferase</keyword>
<dbReference type="Gene3D" id="3.30.40.10">
    <property type="entry name" value="Zinc/RING finger domain, C3HC4 (zinc finger)"/>
    <property type="match status" value="1"/>
</dbReference>
<evidence type="ECO:0000256" key="5">
    <source>
        <dbReference type="ARBA" id="ARBA00022679"/>
    </source>
</evidence>
<comment type="subcellular location">
    <subcellularLocation>
        <location evidence="2">Membrane</location>
        <topology evidence="2">Multi-pass membrane protein</topology>
    </subcellularLocation>
</comment>
<keyword evidence="7" id="KW-0479">Metal-binding</keyword>
<evidence type="ECO:0000313" key="17">
    <source>
        <dbReference type="EMBL" id="KHN24279.1"/>
    </source>
</evidence>
<feature type="signal peptide" evidence="15">
    <location>
        <begin position="1"/>
        <end position="18"/>
    </location>
</feature>
<dbReference type="AlphaFoldDB" id="A0A0B2QW92"/>
<evidence type="ECO:0000256" key="12">
    <source>
        <dbReference type="ARBA" id="ARBA00023136"/>
    </source>
</evidence>
<evidence type="ECO:0000256" key="1">
    <source>
        <dbReference type="ARBA" id="ARBA00000900"/>
    </source>
</evidence>
<dbReference type="GO" id="GO:0000325">
    <property type="term" value="C:plant-type vacuole"/>
    <property type="evidence" value="ECO:0007669"/>
    <property type="project" value="TreeGrafter"/>
</dbReference>
<evidence type="ECO:0000256" key="3">
    <source>
        <dbReference type="ARBA" id="ARBA00004906"/>
    </source>
</evidence>
<reference evidence="17" key="1">
    <citation type="submission" date="2014-07" db="EMBL/GenBank/DDBJ databases">
        <title>Identification of a novel salt tolerance gene in wild soybean by whole-genome sequencing.</title>
        <authorList>
            <person name="Lam H.-M."/>
            <person name="Qi X."/>
            <person name="Li M.-W."/>
            <person name="Liu X."/>
            <person name="Xie M."/>
            <person name="Ni M."/>
            <person name="Xu X."/>
        </authorList>
    </citation>
    <scope>NUCLEOTIDE SEQUENCE [LARGE SCALE GENOMIC DNA]</scope>
    <source>
        <tissue evidence="17">Root</tissue>
    </source>
</reference>
<dbReference type="SUPFAM" id="SSF57850">
    <property type="entry name" value="RING/U-box"/>
    <property type="match status" value="1"/>
</dbReference>
<sequence length="184" mass="20765">MLSFIWWIVGFYWVTAGGQSLTRDSPQLYWLCITFLAFDVVIVLICVSVACLIGIAVCCCLPCILAILYVVADPEGATKEEIDQLPKYKFRIIKEFKKEGDIEESSRGIMTETESETAAEHVIALEDAECCICLSAYDNGAELRELPCNHHFHCTCIDKWLLINATCPLCKFNILRTGNHYQEV</sequence>
<dbReference type="FunFam" id="3.30.40.10:FF:000217">
    <property type="entry name" value="E3 ubiquitin-protein ligase At1g12760"/>
    <property type="match status" value="1"/>
</dbReference>
<evidence type="ECO:0000256" key="14">
    <source>
        <dbReference type="SAM" id="Phobius"/>
    </source>
</evidence>
<dbReference type="GO" id="GO:0016787">
    <property type="term" value="F:hydrolase activity"/>
    <property type="evidence" value="ECO:0007669"/>
    <property type="project" value="UniProtKB-KW"/>
</dbReference>
<evidence type="ECO:0000256" key="8">
    <source>
        <dbReference type="ARBA" id="ARBA00022771"/>
    </source>
</evidence>
<dbReference type="SMART" id="SM00184">
    <property type="entry name" value="RING"/>
    <property type="match status" value="1"/>
</dbReference>
<proteinExistence type="predicted"/>
<dbReference type="InterPro" id="IPR013083">
    <property type="entry name" value="Znf_RING/FYVE/PHD"/>
</dbReference>
<name>A0A0B2QW92_GLYSO</name>
<gene>
    <name evidence="17" type="ORF">glysoja_047437</name>
</gene>
<keyword evidence="8 13" id="KW-0863">Zinc-finger</keyword>
<dbReference type="InterPro" id="IPR001841">
    <property type="entry name" value="Znf_RING"/>
</dbReference>
<feature type="transmembrane region" description="Helical" evidence="14">
    <location>
        <begin position="52"/>
        <end position="72"/>
    </location>
</feature>
<dbReference type="EC" id="2.3.2.27" evidence="4"/>
<dbReference type="EMBL" id="KN655515">
    <property type="protein sequence ID" value="KHN24279.1"/>
    <property type="molecule type" value="Genomic_DNA"/>
</dbReference>
<keyword evidence="17" id="KW-0378">Hydrolase</keyword>
<comment type="catalytic activity">
    <reaction evidence="1">
        <text>S-ubiquitinyl-[E2 ubiquitin-conjugating enzyme]-L-cysteine + [acceptor protein]-L-lysine = [E2 ubiquitin-conjugating enzyme]-L-cysteine + N(6)-ubiquitinyl-[acceptor protein]-L-lysine.</text>
        <dbReference type="EC" id="2.3.2.27"/>
    </reaction>
</comment>
<dbReference type="GO" id="GO:0006511">
    <property type="term" value="P:ubiquitin-dependent protein catabolic process"/>
    <property type="evidence" value="ECO:0007669"/>
    <property type="project" value="TreeGrafter"/>
</dbReference>
<keyword evidence="11 14" id="KW-1133">Transmembrane helix</keyword>
<dbReference type="GO" id="GO:0061630">
    <property type="term" value="F:ubiquitin protein ligase activity"/>
    <property type="evidence" value="ECO:0007669"/>
    <property type="project" value="UniProtKB-EC"/>
</dbReference>
<evidence type="ECO:0000256" key="2">
    <source>
        <dbReference type="ARBA" id="ARBA00004141"/>
    </source>
</evidence>
<organism evidence="17">
    <name type="scientific">Glycine soja</name>
    <name type="common">Wild soybean</name>
    <dbReference type="NCBI Taxonomy" id="3848"/>
    <lineage>
        <taxon>Eukaryota</taxon>
        <taxon>Viridiplantae</taxon>
        <taxon>Streptophyta</taxon>
        <taxon>Embryophyta</taxon>
        <taxon>Tracheophyta</taxon>
        <taxon>Spermatophyta</taxon>
        <taxon>Magnoliopsida</taxon>
        <taxon>eudicotyledons</taxon>
        <taxon>Gunneridae</taxon>
        <taxon>Pentapetalae</taxon>
        <taxon>rosids</taxon>
        <taxon>fabids</taxon>
        <taxon>Fabales</taxon>
        <taxon>Fabaceae</taxon>
        <taxon>Papilionoideae</taxon>
        <taxon>50 kb inversion clade</taxon>
        <taxon>NPAAA clade</taxon>
        <taxon>indigoferoid/millettioid clade</taxon>
        <taxon>Phaseoleae</taxon>
        <taxon>Glycine</taxon>
        <taxon>Glycine subgen. Soja</taxon>
    </lineage>
</organism>
<comment type="pathway">
    <text evidence="3">Protein modification; protein ubiquitination.</text>
</comment>
<dbReference type="Pfam" id="PF13639">
    <property type="entry name" value="zf-RING_2"/>
    <property type="match status" value="1"/>
</dbReference>
<evidence type="ECO:0000256" key="9">
    <source>
        <dbReference type="ARBA" id="ARBA00022786"/>
    </source>
</evidence>
<keyword evidence="12 14" id="KW-0472">Membrane</keyword>
<evidence type="ECO:0000259" key="16">
    <source>
        <dbReference type="PROSITE" id="PS50089"/>
    </source>
</evidence>
<feature type="domain" description="RING-type" evidence="16">
    <location>
        <begin position="130"/>
        <end position="171"/>
    </location>
</feature>
<feature type="chain" id="PRO_5002093849" description="RING-type E3 ubiquitin transferase" evidence="15">
    <location>
        <begin position="19"/>
        <end position="184"/>
    </location>
</feature>
<dbReference type="GO" id="GO:0016020">
    <property type="term" value="C:membrane"/>
    <property type="evidence" value="ECO:0007669"/>
    <property type="project" value="UniProtKB-SubCell"/>
</dbReference>
<evidence type="ECO:0000256" key="4">
    <source>
        <dbReference type="ARBA" id="ARBA00012483"/>
    </source>
</evidence>
<evidence type="ECO:0000256" key="15">
    <source>
        <dbReference type="SAM" id="SignalP"/>
    </source>
</evidence>
<dbReference type="GO" id="GO:0016567">
    <property type="term" value="P:protein ubiquitination"/>
    <property type="evidence" value="ECO:0007669"/>
    <property type="project" value="TreeGrafter"/>
</dbReference>
<keyword evidence="6 14" id="KW-0812">Transmembrane</keyword>
<evidence type="ECO:0000256" key="11">
    <source>
        <dbReference type="ARBA" id="ARBA00022989"/>
    </source>
</evidence>
<keyword evidence="9" id="KW-0833">Ubl conjugation pathway</keyword>
<feature type="transmembrane region" description="Helical" evidence="14">
    <location>
        <begin position="28"/>
        <end position="47"/>
    </location>
</feature>
<keyword evidence="15" id="KW-0732">Signal</keyword>
<keyword evidence="10" id="KW-0862">Zinc</keyword>